<evidence type="ECO:0008006" key="3">
    <source>
        <dbReference type="Google" id="ProtNLM"/>
    </source>
</evidence>
<name>A0ABV3Q3N4_9BACL</name>
<gene>
    <name evidence="1" type="ORF">AB1471_09035</name>
</gene>
<protein>
    <recommendedName>
        <fullName evidence="3">Spore coat protein</fullName>
    </recommendedName>
</protein>
<organism evidence="1 2">
    <name type="scientific">Jeotgalibacillus marinus</name>
    <dbReference type="NCBI Taxonomy" id="86667"/>
    <lineage>
        <taxon>Bacteria</taxon>
        <taxon>Bacillati</taxon>
        <taxon>Bacillota</taxon>
        <taxon>Bacilli</taxon>
        <taxon>Bacillales</taxon>
        <taxon>Caryophanaceae</taxon>
        <taxon>Jeotgalibacillus</taxon>
    </lineage>
</organism>
<sequence>MQNQSLSTKDALYIEDMLAWNLLAAKKSHFAASNCQQPALKAQLEECCNMHRKHYETLTNFLSTTSQTSAGMQ</sequence>
<accession>A0ABV3Q3N4</accession>
<evidence type="ECO:0000313" key="1">
    <source>
        <dbReference type="EMBL" id="MEW9501944.1"/>
    </source>
</evidence>
<evidence type="ECO:0000313" key="2">
    <source>
        <dbReference type="Proteomes" id="UP001556040"/>
    </source>
</evidence>
<proteinExistence type="predicted"/>
<dbReference type="EMBL" id="JBFMIA010000006">
    <property type="protein sequence ID" value="MEW9501944.1"/>
    <property type="molecule type" value="Genomic_DNA"/>
</dbReference>
<comment type="caution">
    <text evidence="1">The sequence shown here is derived from an EMBL/GenBank/DDBJ whole genome shotgun (WGS) entry which is preliminary data.</text>
</comment>
<reference evidence="1 2" key="1">
    <citation type="journal article" date="1979" name="Int. J. Syst. Evol. Microbiol.">
        <title>Bacillus globisporus subsp. marinus subsp. nov.</title>
        <authorList>
            <person name="Liu H."/>
        </authorList>
    </citation>
    <scope>NUCLEOTIDE SEQUENCE [LARGE SCALE GENOMIC DNA]</scope>
    <source>
        <strain evidence="1 2">DSM 1297</strain>
    </source>
</reference>
<dbReference type="Proteomes" id="UP001556040">
    <property type="component" value="Unassembled WGS sequence"/>
</dbReference>
<dbReference type="RefSeq" id="WP_367779431.1">
    <property type="nucleotide sequence ID" value="NZ_JBFMIA010000006.1"/>
</dbReference>
<keyword evidence="2" id="KW-1185">Reference proteome</keyword>